<dbReference type="Pfam" id="PF25100">
    <property type="entry name" value="DUF7809"/>
    <property type="match status" value="1"/>
</dbReference>
<dbReference type="eggNOG" id="ENOG502T3FU">
    <property type="taxonomic scope" value="Eukaryota"/>
</dbReference>
<evidence type="ECO:0000313" key="3">
    <source>
        <dbReference type="Proteomes" id="UP000008068"/>
    </source>
</evidence>
<gene>
    <name evidence="2" type="ORF">CAEBREN_19333</name>
</gene>
<dbReference type="Proteomes" id="UP000008068">
    <property type="component" value="Unassembled WGS sequence"/>
</dbReference>
<dbReference type="InParanoid" id="G0NHW8"/>
<dbReference type="InterPro" id="IPR056711">
    <property type="entry name" value="DUF7809"/>
</dbReference>
<proteinExistence type="predicted"/>
<dbReference type="AlphaFoldDB" id="G0NHW8"/>
<accession>G0NHW8</accession>
<feature type="domain" description="DUF7809" evidence="1">
    <location>
        <begin position="102"/>
        <end position="257"/>
    </location>
</feature>
<dbReference type="HOGENOM" id="CLU_007994_2_0_1"/>
<keyword evidence="3" id="KW-1185">Reference proteome</keyword>
<sequence>MPSNLQKPEIDKELKIPDFCNAPVLDIYIDEEIRPFFNFQETGLTANFKSSKAAIYGGDDQEVVKELNYFREFPGSFDLFKMVTHPYSIKPIMYKSMQKQEYIYKQDMLGQLHVYTPISHLGVAANQLIRDLTGYFLRAKESRLDGLCELTPFDKVEFEMYLDQLRLDTRKLPFKVHRHKLRENTLVELFEKFRTMVPATPQDPKCLILRKMLESFDSKKPVKKNGDLVHHILDWMSTIYAELELFVETHPETFLPRNRIANKQFPTPVRLFMDGDNKFVFMHEVLEVINEKQLDVGEFKETITKSDKLATMIFADLNKNMKEHMKSIEFVPMKIKRTEHRAVYNPSFDGKYCILTIDFFLEILFHLIAVKSIFQNMNDEIYKNLLVMFVSIRDVLELTESTPTFLSIKEVDVMMDIIKDYIDTTFGDLMKQNKKVRPVGPKGFTLKDFKSEIQYLGLNKFFKQIGEYECVVYDLIVQKKQKCYLRTCDMYEGLKIIQLWCLLDRLPHEYKWLQIQGFCHRFPLMCYGCHDSKLCKKNHLKTTIRTYR</sequence>
<dbReference type="PANTHER" id="PTHR21447:SF11">
    <property type="entry name" value="RING-TYPE DOMAIN-CONTAINING PROTEIN"/>
    <property type="match status" value="1"/>
</dbReference>
<dbReference type="EMBL" id="GL379886">
    <property type="protein sequence ID" value="EGT31483.1"/>
    <property type="molecule type" value="Genomic_DNA"/>
</dbReference>
<reference evidence="3" key="1">
    <citation type="submission" date="2011-07" db="EMBL/GenBank/DDBJ databases">
        <authorList>
            <consortium name="Caenorhabditis brenneri Sequencing and Analysis Consortium"/>
            <person name="Wilson R.K."/>
        </authorList>
    </citation>
    <scope>NUCLEOTIDE SEQUENCE [LARGE SCALE GENOMIC DNA]</scope>
    <source>
        <strain evidence="3">PB2801</strain>
    </source>
</reference>
<dbReference type="OMA" id="WFANAVE"/>
<dbReference type="GO" id="GO:0045121">
    <property type="term" value="C:membrane raft"/>
    <property type="evidence" value="ECO:0007669"/>
    <property type="project" value="TreeGrafter"/>
</dbReference>
<evidence type="ECO:0000313" key="2">
    <source>
        <dbReference type="EMBL" id="EGT31483.1"/>
    </source>
</evidence>
<organism evidence="3">
    <name type="scientific">Caenorhabditis brenneri</name>
    <name type="common">Nematode worm</name>
    <dbReference type="NCBI Taxonomy" id="135651"/>
    <lineage>
        <taxon>Eukaryota</taxon>
        <taxon>Metazoa</taxon>
        <taxon>Ecdysozoa</taxon>
        <taxon>Nematoda</taxon>
        <taxon>Chromadorea</taxon>
        <taxon>Rhabditida</taxon>
        <taxon>Rhabditina</taxon>
        <taxon>Rhabditomorpha</taxon>
        <taxon>Rhabditoidea</taxon>
        <taxon>Rhabditidae</taxon>
        <taxon>Peloderinae</taxon>
        <taxon>Caenorhabditis</taxon>
    </lineage>
</organism>
<dbReference type="OrthoDB" id="5795035at2759"/>
<evidence type="ECO:0000259" key="1">
    <source>
        <dbReference type="Pfam" id="PF25100"/>
    </source>
</evidence>
<name>G0NHW8_CAEBE</name>
<dbReference type="GO" id="GO:0045087">
    <property type="term" value="P:innate immune response"/>
    <property type="evidence" value="ECO:0007669"/>
    <property type="project" value="TreeGrafter"/>
</dbReference>
<protein>
    <recommendedName>
        <fullName evidence="1">DUF7809 domain-containing protein</fullName>
    </recommendedName>
</protein>
<dbReference type="PANTHER" id="PTHR21447">
    <property type="entry name" value="RING-TYPE DOMAIN-CONTAINING PROTEIN-RELATED"/>
    <property type="match status" value="1"/>
</dbReference>